<reference evidence="2" key="1">
    <citation type="journal article" date="2023" name="Mol. Phylogenet. Evol.">
        <title>Genome-scale phylogeny and comparative genomics of the fungal order Sordariales.</title>
        <authorList>
            <person name="Hensen N."/>
            <person name="Bonometti L."/>
            <person name="Westerberg I."/>
            <person name="Brannstrom I.O."/>
            <person name="Guillou S."/>
            <person name="Cros-Aarteil S."/>
            <person name="Calhoun S."/>
            <person name="Haridas S."/>
            <person name="Kuo A."/>
            <person name="Mondo S."/>
            <person name="Pangilinan J."/>
            <person name="Riley R."/>
            <person name="LaButti K."/>
            <person name="Andreopoulos B."/>
            <person name="Lipzen A."/>
            <person name="Chen C."/>
            <person name="Yan M."/>
            <person name="Daum C."/>
            <person name="Ng V."/>
            <person name="Clum A."/>
            <person name="Steindorff A."/>
            <person name="Ohm R.A."/>
            <person name="Martin F."/>
            <person name="Silar P."/>
            <person name="Natvig D.O."/>
            <person name="Lalanne C."/>
            <person name="Gautier V."/>
            <person name="Ament-Velasquez S.L."/>
            <person name="Kruys A."/>
            <person name="Hutchinson M.I."/>
            <person name="Powell A.J."/>
            <person name="Barry K."/>
            <person name="Miller A.N."/>
            <person name="Grigoriev I.V."/>
            <person name="Debuchy R."/>
            <person name="Gladieux P."/>
            <person name="Hiltunen Thoren M."/>
            <person name="Johannesson H."/>
        </authorList>
    </citation>
    <scope>NUCLEOTIDE SEQUENCE</scope>
    <source>
        <strain evidence="2">CBS 731.68</strain>
    </source>
</reference>
<protein>
    <submittedName>
        <fullName evidence="2">Uncharacterized protein</fullName>
    </submittedName>
</protein>
<proteinExistence type="predicted"/>
<comment type="caution">
    <text evidence="2">The sequence shown here is derived from an EMBL/GenBank/DDBJ whole genome shotgun (WGS) entry which is preliminary data.</text>
</comment>
<evidence type="ECO:0000256" key="1">
    <source>
        <dbReference type="SAM" id="MobiDB-lite"/>
    </source>
</evidence>
<dbReference type="GeneID" id="87834040"/>
<feature type="compositionally biased region" description="Polar residues" evidence="1">
    <location>
        <begin position="75"/>
        <end position="89"/>
    </location>
</feature>
<dbReference type="AlphaFoldDB" id="A0AAN6YYA4"/>
<organism evidence="2 3">
    <name type="scientific">Parathielavia appendiculata</name>
    <dbReference type="NCBI Taxonomy" id="2587402"/>
    <lineage>
        <taxon>Eukaryota</taxon>
        <taxon>Fungi</taxon>
        <taxon>Dikarya</taxon>
        <taxon>Ascomycota</taxon>
        <taxon>Pezizomycotina</taxon>
        <taxon>Sordariomycetes</taxon>
        <taxon>Sordariomycetidae</taxon>
        <taxon>Sordariales</taxon>
        <taxon>Chaetomiaceae</taxon>
        <taxon>Parathielavia</taxon>
    </lineage>
</organism>
<dbReference type="RefSeq" id="XP_062642413.1">
    <property type="nucleotide sequence ID" value="XM_062797273.1"/>
</dbReference>
<keyword evidence="3" id="KW-1185">Reference proteome</keyword>
<dbReference type="EMBL" id="MU853262">
    <property type="protein sequence ID" value="KAK4118640.1"/>
    <property type="molecule type" value="Genomic_DNA"/>
</dbReference>
<gene>
    <name evidence="2" type="ORF">N657DRAFT_694253</name>
</gene>
<reference evidence="2" key="2">
    <citation type="submission" date="2023-05" db="EMBL/GenBank/DDBJ databases">
        <authorList>
            <consortium name="Lawrence Berkeley National Laboratory"/>
            <person name="Steindorff A."/>
            <person name="Hensen N."/>
            <person name="Bonometti L."/>
            <person name="Westerberg I."/>
            <person name="Brannstrom I.O."/>
            <person name="Guillou S."/>
            <person name="Cros-Aarteil S."/>
            <person name="Calhoun S."/>
            <person name="Haridas S."/>
            <person name="Kuo A."/>
            <person name="Mondo S."/>
            <person name="Pangilinan J."/>
            <person name="Riley R."/>
            <person name="Labutti K."/>
            <person name="Andreopoulos B."/>
            <person name="Lipzen A."/>
            <person name="Chen C."/>
            <person name="Yanf M."/>
            <person name="Daum C."/>
            <person name="Ng V."/>
            <person name="Clum A."/>
            <person name="Ohm R."/>
            <person name="Martin F."/>
            <person name="Silar P."/>
            <person name="Natvig D."/>
            <person name="Lalanne C."/>
            <person name="Gautier V."/>
            <person name="Ament-Velasquez S.L."/>
            <person name="Kruys A."/>
            <person name="Hutchinson M.I."/>
            <person name="Powell A.J."/>
            <person name="Barry K."/>
            <person name="Miller A.N."/>
            <person name="Grigoriev I.V."/>
            <person name="Debuchy R."/>
            <person name="Gladieux P."/>
            <person name="Thoren M.H."/>
            <person name="Johannesson H."/>
        </authorList>
    </citation>
    <scope>NUCLEOTIDE SEQUENCE</scope>
    <source>
        <strain evidence="2">CBS 731.68</strain>
    </source>
</reference>
<feature type="region of interest" description="Disordered" evidence="1">
    <location>
        <begin position="61"/>
        <end position="89"/>
    </location>
</feature>
<sequence>MPHYKTSYENGQGGLRHPNLPPFEFDEQGQINVWPCEIYRRFDILPGTLCFPYLKTHKKNHKTNGRHIGVESQRRGPTTSTDQQAALGN</sequence>
<accession>A0AAN6YYA4</accession>
<name>A0AAN6YYA4_9PEZI</name>
<feature type="region of interest" description="Disordered" evidence="1">
    <location>
        <begin position="1"/>
        <end position="22"/>
    </location>
</feature>
<evidence type="ECO:0000313" key="3">
    <source>
        <dbReference type="Proteomes" id="UP001302602"/>
    </source>
</evidence>
<dbReference type="Proteomes" id="UP001302602">
    <property type="component" value="Unassembled WGS sequence"/>
</dbReference>
<evidence type="ECO:0000313" key="2">
    <source>
        <dbReference type="EMBL" id="KAK4118640.1"/>
    </source>
</evidence>